<dbReference type="SUPFAM" id="SSF46785">
    <property type="entry name" value="Winged helix' DNA-binding domain"/>
    <property type="match status" value="1"/>
</dbReference>
<dbReference type="SUPFAM" id="SSF55781">
    <property type="entry name" value="GAF domain-like"/>
    <property type="match status" value="1"/>
</dbReference>
<dbReference type="Pfam" id="PF09339">
    <property type="entry name" value="HTH_IclR"/>
    <property type="match status" value="1"/>
</dbReference>
<evidence type="ECO:0000259" key="4">
    <source>
        <dbReference type="PROSITE" id="PS51077"/>
    </source>
</evidence>
<dbReference type="Pfam" id="PF01614">
    <property type="entry name" value="IclR_C"/>
    <property type="match status" value="1"/>
</dbReference>
<dbReference type="InterPro" id="IPR036390">
    <property type="entry name" value="WH_DNA-bd_sf"/>
</dbReference>
<dbReference type="PANTHER" id="PTHR30136:SF39">
    <property type="entry name" value="TRANSCRIPTIONAL REGULATORY PROTEIN"/>
    <property type="match status" value="1"/>
</dbReference>
<dbReference type="PANTHER" id="PTHR30136">
    <property type="entry name" value="HELIX-TURN-HELIX TRANSCRIPTIONAL REGULATOR, ICLR FAMILY"/>
    <property type="match status" value="1"/>
</dbReference>
<feature type="domain" description="IclR-ED" evidence="5">
    <location>
        <begin position="79"/>
        <end position="263"/>
    </location>
</feature>
<gene>
    <name evidence="6" type="ORF">EVC62_04045</name>
</gene>
<keyword evidence="2" id="KW-0238">DNA-binding</keyword>
<dbReference type="InterPro" id="IPR050707">
    <property type="entry name" value="HTH_MetabolicPath_Reg"/>
</dbReference>
<organism evidence="6 7">
    <name type="scientific">Salinicola endophyticus</name>
    <dbReference type="NCBI Taxonomy" id="1949083"/>
    <lineage>
        <taxon>Bacteria</taxon>
        <taxon>Pseudomonadati</taxon>
        <taxon>Pseudomonadota</taxon>
        <taxon>Gammaproteobacteria</taxon>
        <taxon>Oceanospirillales</taxon>
        <taxon>Halomonadaceae</taxon>
        <taxon>Salinicola</taxon>
    </lineage>
</organism>
<dbReference type="InterPro" id="IPR014757">
    <property type="entry name" value="Tscrpt_reg_IclR_C"/>
</dbReference>
<dbReference type="InterPro" id="IPR029016">
    <property type="entry name" value="GAF-like_dom_sf"/>
</dbReference>
<protein>
    <submittedName>
        <fullName evidence="6">IclR family transcriptional regulator</fullName>
    </submittedName>
</protein>
<evidence type="ECO:0000313" key="6">
    <source>
        <dbReference type="EMBL" id="WFF40733.1"/>
    </source>
</evidence>
<evidence type="ECO:0000313" key="7">
    <source>
        <dbReference type="Proteomes" id="UP001321526"/>
    </source>
</evidence>
<dbReference type="EMBL" id="CP035631">
    <property type="protein sequence ID" value="WFF40733.1"/>
    <property type="molecule type" value="Genomic_DNA"/>
</dbReference>
<dbReference type="PROSITE" id="PS51078">
    <property type="entry name" value="ICLR_ED"/>
    <property type="match status" value="1"/>
</dbReference>
<evidence type="ECO:0000259" key="5">
    <source>
        <dbReference type="PROSITE" id="PS51078"/>
    </source>
</evidence>
<dbReference type="SMART" id="SM00346">
    <property type="entry name" value="HTH_ICLR"/>
    <property type="match status" value="1"/>
</dbReference>
<dbReference type="Gene3D" id="3.30.450.40">
    <property type="match status" value="1"/>
</dbReference>
<feature type="domain" description="HTH iclR-type" evidence="4">
    <location>
        <begin position="16"/>
        <end position="78"/>
    </location>
</feature>
<evidence type="ECO:0000256" key="2">
    <source>
        <dbReference type="ARBA" id="ARBA00023125"/>
    </source>
</evidence>
<sequence length="268" mass="28983">MERQEPAMSSGHIQGAQSTYRTLQVLRAIAGELGSGVSLAYITQRTGLSKPTVHRLLQALMAEGMVEKSDEEGYFLGPECYALGVIANQRYGLREIAATPVARIAADTGDSAFFCLRSEWHSLCLIREDGSYPIKTHVLQPGTRLPLGVGGAGIAMLAAMSDDEVEQCLAANAEECASHFPNDQRADHLPRIAECRALGYGINRGSVVAGSWGIGAAVRDRHGRVLGALSVAAIESRLQPQRQRELGPRLVEAARTLEAKIHRAQRMR</sequence>
<reference evidence="6 7" key="1">
    <citation type="submission" date="2019-01" db="EMBL/GenBank/DDBJ databases">
        <title>Genome sequence of Salinicola endophyticus REST5.</title>
        <authorList>
            <person name="Nascimento F.X."/>
        </authorList>
    </citation>
    <scope>NUCLEOTIDE SEQUENCE [LARGE SCALE GENOMIC DNA]</scope>
    <source>
        <strain evidence="6 7">REST5</strain>
    </source>
</reference>
<proteinExistence type="predicted"/>
<dbReference type="Gene3D" id="1.10.10.10">
    <property type="entry name" value="Winged helix-like DNA-binding domain superfamily/Winged helix DNA-binding domain"/>
    <property type="match status" value="1"/>
</dbReference>
<dbReference type="InterPro" id="IPR036388">
    <property type="entry name" value="WH-like_DNA-bd_sf"/>
</dbReference>
<evidence type="ECO:0000256" key="1">
    <source>
        <dbReference type="ARBA" id="ARBA00023015"/>
    </source>
</evidence>
<dbReference type="Proteomes" id="UP001321526">
    <property type="component" value="Chromosome"/>
</dbReference>
<evidence type="ECO:0000256" key="3">
    <source>
        <dbReference type="ARBA" id="ARBA00023163"/>
    </source>
</evidence>
<keyword evidence="7" id="KW-1185">Reference proteome</keyword>
<keyword evidence="1" id="KW-0805">Transcription regulation</keyword>
<keyword evidence="3" id="KW-0804">Transcription</keyword>
<dbReference type="InterPro" id="IPR005471">
    <property type="entry name" value="Tscrpt_reg_IclR_N"/>
</dbReference>
<accession>A0ABY8FGJ9</accession>
<name>A0ABY8FGJ9_9GAMM</name>
<dbReference type="PROSITE" id="PS51077">
    <property type="entry name" value="HTH_ICLR"/>
    <property type="match status" value="1"/>
</dbReference>